<gene>
    <name evidence="1" type="ORF">MFFC18_45690</name>
</gene>
<evidence type="ECO:0000313" key="2">
    <source>
        <dbReference type="Proteomes" id="UP000322214"/>
    </source>
</evidence>
<evidence type="ECO:0000313" key="1">
    <source>
        <dbReference type="EMBL" id="QEG24648.1"/>
    </source>
</evidence>
<proteinExistence type="predicted"/>
<keyword evidence="2" id="KW-1185">Reference proteome</keyword>
<dbReference type="EMBL" id="CP042912">
    <property type="protein sequence ID" value="QEG24648.1"/>
    <property type="molecule type" value="Genomic_DNA"/>
</dbReference>
<reference evidence="1 2" key="1">
    <citation type="submission" date="2019-08" db="EMBL/GenBank/DDBJ databases">
        <title>Deep-cultivation of Planctomycetes and their phenomic and genomic characterization uncovers novel biology.</title>
        <authorList>
            <person name="Wiegand S."/>
            <person name="Jogler M."/>
            <person name="Boedeker C."/>
            <person name="Pinto D."/>
            <person name="Vollmers J."/>
            <person name="Rivas-Marin E."/>
            <person name="Kohn T."/>
            <person name="Peeters S.H."/>
            <person name="Heuer A."/>
            <person name="Rast P."/>
            <person name="Oberbeckmann S."/>
            <person name="Bunk B."/>
            <person name="Jeske O."/>
            <person name="Meyerdierks A."/>
            <person name="Storesund J.E."/>
            <person name="Kallscheuer N."/>
            <person name="Luecker S."/>
            <person name="Lage O.M."/>
            <person name="Pohl T."/>
            <person name="Merkel B.J."/>
            <person name="Hornburger P."/>
            <person name="Mueller R.-W."/>
            <person name="Bruemmer F."/>
            <person name="Labrenz M."/>
            <person name="Spormann A.M."/>
            <person name="Op den Camp H."/>
            <person name="Overmann J."/>
            <person name="Amann R."/>
            <person name="Jetten M.S.M."/>
            <person name="Mascher T."/>
            <person name="Medema M.H."/>
            <person name="Devos D.P."/>
            <person name="Kaster A.-K."/>
            <person name="Ovreas L."/>
            <person name="Rohde M."/>
            <person name="Galperin M.Y."/>
            <person name="Jogler C."/>
        </authorList>
    </citation>
    <scope>NUCLEOTIDE SEQUENCE [LARGE SCALE GENOMIC DNA]</scope>
    <source>
        <strain evidence="1 2">FC18</strain>
    </source>
</reference>
<accession>A0A5B9PE15</accession>
<name>A0A5B9PE15_9BACT</name>
<dbReference type="KEGG" id="mff:MFFC18_45690"/>
<sequence>MQFLRTLSRICRHFGPKRGLHHTGKSSPESIEHLHNFSVRCNRLVTHIKQSPIPIGNFNRLQVPINLEIQMKNVLTFSLLAVATLFVSSVGAQEEAKKCEKCTANATSTVATTAPATQCSGEECAKGCCNGCPVTAAMAKLPKMTYRVGTEDLGCAESAAKLAKEKEAKLHFVVGKEVFEDKTEAYTSLVEQTESMVNEFVTPKTCSVSGTHTVAGKSCKCPVEAGKTAELVKTAIKDVKMTYAVGEKTCSCPNEAGSIAKTTGKEMTYVIGEEKTSCNMTARLTLAKAKYKAAVTAMVAAEKATAEASKTAAPAKEEAGT</sequence>
<dbReference type="AlphaFoldDB" id="A0A5B9PE15"/>
<dbReference type="Proteomes" id="UP000322214">
    <property type="component" value="Chromosome"/>
</dbReference>
<protein>
    <submittedName>
        <fullName evidence="1">Uncharacterized protein</fullName>
    </submittedName>
</protein>
<organism evidence="1 2">
    <name type="scientific">Mariniblastus fucicola</name>
    <dbReference type="NCBI Taxonomy" id="980251"/>
    <lineage>
        <taxon>Bacteria</taxon>
        <taxon>Pseudomonadati</taxon>
        <taxon>Planctomycetota</taxon>
        <taxon>Planctomycetia</taxon>
        <taxon>Pirellulales</taxon>
        <taxon>Pirellulaceae</taxon>
        <taxon>Mariniblastus</taxon>
    </lineage>
</organism>